<name>A0ABP6SUH1_9ACTN</name>
<organism evidence="2 3">
    <name type="scientific">Cryptosporangium minutisporangium</name>
    <dbReference type="NCBI Taxonomy" id="113569"/>
    <lineage>
        <taxon>Bacteria</taxon>
        <taxon>Bacillati</taxon>
        <taxon>Actinomycetota</taxon>
        <taxon>Actinomycetes</taxon>
        <taxon>Cryptosporangiales</taxon>
        <taxon>Cryptosporangiaceae</taxon>
        <taxon>Cryptosporangium</taxon>
    </lineage>
</organism>
<evidence type="ECO:0000313" key="2">
    <source>
        <dbReference type="EMBL" id="GAA3384789.1"/>
    </source>
</evidence>
<accession>A0ABP6SUH1</accession>
<gene>
    <name evidence="2" type="ORF">GCM10020369_15830</name>
</gene>
<dbReference type="Proteomes" id="UP001501676">
    <property type="component" value="Unassembled WGS sequence"/>
</dbReference>
<sequence length="199" mass="21263">MDQRSDVATSAAEAGRVRPTDAEVRSVLRTLGEPENAGVLLQGTDRAARHSLAAAVVRALGDRAALVVPVDGPTDADEMLEAVADELEDAARANGHPDAHPWHALAVPLRNREQHWTARFQLLTVHVLPHWPVLFRYQDVEADLTAAGTFADPDLGALVAAWVHDPGRGRAVLTSAAPVALPTNPDRPLRTHHVGAAAR</sequence>
<evidence type="ECO:0000256" key="1">
    <source>
        <dbReference type="SAM" id="MobiDB-lite"/>
    </source>
</evidence>
<comment type="caution">
    <text evidence="2">The sequence shown here is derived from an EMBL/GenBank/DDBJ whole genome shotgun (WGS) entry which is preliminary data.</text>
</comment>
<evidence type="ECO:0000313" key="3">
    <source>
        <dbReference type="Proteomes" id="UP001501676"/>
    </source>
</evidence>
<proteinExistence type="predicted"/>
<dbReference type="EMBL" id="BAAAYN010000009">
    <property type="protein sequence ID" value="GAA3384789.1"/>
    <property type="molecule type" value="Genomic_DNA"/>
</dbReference>
<dbReference type="RefSeq" id="WP_345727338.1">
    <property type="nucleotide sequence ID" value="NZ_BAAAYN010000009.1"/>
</dbReference>
<feature type="region of interest" description="Disordered" evidence="1">
    <location>
        <begin position="1"/>
        <end position="20"/>
    </location>
</feature>
<keyword evidence="3" id="KW-1185">Reference proteome</keyword>
<protein>
    <submittedName>
        <fullName evidence="2">Uncharacterized protein</fullName>
    </submittedName>
</protein>
<reference evidence="3" key="1">
    <citation type="journal article" date="2019" name="Int. J. Syst. Evol. Microbiol.">
        <title>The Global Catalogue of Microorganisms (GCM) 10K type strain sequencing project: providing services to taxonomists for standard genome sequencing and annotation.</title>
        <authorList>
            <consortium name="The Broad Institute Genomics Platform"/>
            <consortium name="The Broad Institute Genome Sequencing Center for Infectious Disease"/>
            <person name="Wu L."/>
            <person name="Ma J."/>
        </authorList>
    </citation>
    <scope>NUCLEOTIDE SEQUENCE [LARGE SCALE GENOMIC DNA]</scope>
    <source>
        <strain evidence="3">JCM 9458</strain>
    </source>
</reference>